<dbReference type="GO" id="GO:0016020">
    <property type="term" value="C:membrane"/>
    <property type="evidence" value="ECO:0007669"/>
    <property type="project" value="InterPro"/>
</dbReference>
<dbReference type="PANTHER" id="PTHR13314:SF2">
    <property type="entry name" value="CALCIUM CHANNEL FLOWER HOMOLOG"/>
    <property type="match status" value="1"/>
</dbReference>
<dbReference type="SMART" id="SM01077">
    <property type="entry name" value="Cg6151-P"/>
    <property type="match status" value="1"/>
</dbReference>
<name>A0A8H3XCQ5_GIGMA</name>
<gene>
    <name evidence="7" type="ORF">F8M41_003783</name>
</gene>
<sequence length="140" mass="15642">MGFIEEFKSKNFSIYGQWLGLLSLPLLFIIGIVAFVYGFIFSILSWIIGFILIFVEIPLCTKVCPTSQKFDSFVKIFENHWTRTVGYLVFAALLFVFTHFASVLYIIPGITLLFTGICYAIAGSLRQEHAASSFTGGSSV</sequence>
<dbReference type="AlphaFoldDB" id="A0A8H3XCQ5"/>
<evidence type="ECO:0000256" key="5">
    <source>
        <dbReference type="ARBA" id="ARBA00023136"/>
    </source>
</evidence>
<evidence type="ECO:0000256" key="2">
    <source>
        <dbReference type="ARBA" id="ARBA00005738"/>
    </source>
</evidence>
<dbReference type="EMBL" id="WTPW01001337">
    <property type="protein sequence ID" value="KAF0441603.1"/>
    <property type="molecule type" value="Genomic_DNA"/>
</dbReference>
<feature type="transmembrane region" description="Helical" evidence="6">
    <location>
        <begin position="103"/>
        <end position="122"/>
    </location>
</feature>
<evidence type="ECO:0000256" key="1">
    <source>
        <dbReference type="ARBA" id="ARBA00004127"/>
    </source>
</evidence>
<comment type="similarity">
    <text evidence="2">Belongs to the TVP18 family.</text>
</comment>
<keyword evidence="5 6" id="KW-0472">Membrane</keyword>
<dbReference type="GO" id="GO:0012505">
    <property type="term" value="C:endomembrane system"/>
    <property type="evidence" value="ECO:0007669"/>
    <property type="project" value="UniProtKB-SubCell"/>
</dbReference>
<keyword evidence="4 6" id="KW-1133">Transmembrane helix</keyword>
<comment type="subcellular location">
    <subcellularLocation>
        <location evidence="1">Endomembrane system</location>
        <topology evidence="1">Multi-pass membrane protein</topology>
    </subcellularLocation>
</comment>
<dbReference type="PANTHER" id="PTHR13314">
    <property type="entry name" value="CALCIUM CHANNEL FLOWER HOMOLOG"/>
    <property type="match status" value="1"/>
</dbReference>
<keyword evidence="3 6" id="KW-0812">Transmembrane</keyword>
<evidence type="ECO:0000256" key="6">
    <source>
        <dbReference type="SAM" id="Phobius"/>
    </source>
</evidence>
<dbReference type="InterPro" id="IPR019365">
    <property type="entry name" value="TVP18/Ca-channel_flower"/>
</dbReference>
<evidence type="ECO:0000313" key="7">
    <source>
        <dbReference type="EMBL" id="KAF0441603.1"/>
    </source>
</evidence>
<protein>
    <submittedName>
        <fullName evidence="7">Golgi apparatus membrane protein TVP18</fullName>
    </submittedName>
</protein>
<evidence type="ECO:0000256" key="3">
    <source>
        <dbReference type="ARBA" id="ARBA00022692"/>
    </source>
</evidence>
<accession>A0A8H3XCQ5</accession>
<organism evidence="7 8">
    <name type="scientific">Gigaspora margarita</name>
    <dbReference type="NCBI Taxonomy" id="4874"/>
    <lineage>
        <taxon>Eukaryota</taxon>
        <taxon>Fungi</taxon>
        <taxon>Fungi incertae sedis</taxon>
        <taxon>Mucoromycota</taxon>
        <taxon>Glomeromycotina</taxon>
        <taxon>Glomeromycetes</taxon>
        <taxon>Diversisporales</taxon>
        <taxon>Gigasporaceae</taxon>
        <taxon>Gigaspora</taxon>
    </lineage>
</organism>
<dbReference type="OrthoDB" id="5591789at2759"/>
<comment type="caution">
    <text evidence="7">The sequence shown here is derived from an EMBL/GenBank/DDBJ whole genome shotgun (WGS) entry which is preliminary data.</text>
</comment>
<keyword evidence="8" id="KW-1185">Reference proteome</keyword>
<evidence type="ECO:0000256" key="4">
    <source>
        <dbReference type="ARBA" id="ARBA00022989"/>
    </source>
</evidence>
<dbReference type="Proteomes" id="UP000439903">
    <property type="component" value="Unassembled WGS sequence"/>
</dbReference>
<feature type="transmembrane region" description="Helical" evidence="6">
    <location>
        <begin position="12"/>
        <end position="33"/>
    </location>
</feature>
<dbReference type="GO" id="GO:0016192">
    <property type="term" value="P:vesicle-mediated transport"/>
    <property type="evidence" value="ECO:0007669"/>
    <property type="project" value="TreeGrafter"/>
</dbReference>
<proteinExistence type="inferred from homology"/>
<evidence type="ECO:0000313" key="8">
    <source>
        <dbReference type="Proteomes" id="UP000439903"/>
    </source>
</evidence>
<dbReference type="Pfam" id="PF10233">
    <property type="entry name" value="Cg6151-P"/>
    <property type="match status" value="1"/>
</dbReference>
<feature type="transmembrane region" description="Helical" evidence="6">
    <location>
        <begin position="39"/>
        <end position="59"/>
    </location>
</feature>
<reference evidence="7 8" key="1">
    <citation type="journal article" date="2019" name="Environ. Microbiol.">
        <title>At the nexus of three kingdoms: the genome of the mycorrhizal fungus Gigaspora margarita provides insights into plant, endobacterial and fungal interactions.</title>
        <authorList>
            <person name="Venice F."/>
            <person name="Ghignone S."/>
            <person name="Salvioli di Fossalunga A."/>
            <person name="Amselem J."/>
            <person name="Novero M."/>
            <person name="Xianan X."/>
            <person name="Sedzielewska Toro K."/>
            <person name="Morin E."/>
            <person name="Lipzen A."/>
            <person name="Grigoriev I.V."/>
            <person name="Henrissat B."/>
            <person name="Martin F.M."/>
            <person name="Bonfante P."/>
        </authorList>
    </citation>
    <scope>NUCLEOTIDE SEQUENCE [LARGE SCALE GENOMIC DNA]</scope>
    <source>
        <strain evidence="7 8">BEG34</strain>
    </source>
</reference>
<feature type="transmembrane region" description="Helical" evidence="6">
    <location>
        <begin position="80"/>
        <end position="97"/>
    </location>
</feature>